<comment type="function">
    <text evidence="8 10">Forms part of the ribosomal stalk which helps the ribosome interact with GTP-bound translation factors.</text>
</comment>
<evidence type="ECO:0000256" key="1">
    <source>
        <dbReference type="ARBA" id="ARBA00010537"/>
    </source>
</evidence>
<dbReference type="PANTHER" id="PTHR11661">
    <property type="entry name" value="60S RIBOSOMAL PROTEIN L12"/>
    <property type="match status" value="1"/>
</dbReference>
<dbReference type="RefSeq" id="WP_132703185.1">
    <property type="nucleotide sequence ID" value="NZ_SLZR01000018.1"/>
</dbReference>
<evidence type="ECO:0000256" key="10">
    <source>
        <dbReference type="RuleBase" id="RU003979"/>
    </source>
</evidence>
<comment type="subunit">
    <text evidence="7">Part of the ribosomal stalk of the 50S ribosomal subunit. Interacts with L10 and the large rRNA to form the base of the stalk. L10 forms an elongated spine to which 2 L12 dimers bind in a sequential fashion forming a pentameric L10(L12)2(L12)2 complex.</text>
</comment>
<dbReference type="GO" id="GO:0006412">
    <property type="term" value="P:translation"/>
    <property type="evidence" value="ECO:0007669"/>
    <property type="project" value="UniProtKB-UniRule"/>
</dbReference>
<evidence type="ECO:0000256" key="5">
    <source>
        <dbReference type="ARBA" id="ARBA00022980"/>
    </source>
</evidence>
<dbReference type="Pfam" id="PF00298">
    <property type="entry name" value="Ribosomal_L11"/>
    <property type="match status" value="1"/>
</dbReference>
<keyword evidence="6 8" id="KW-0687">Ribonucleoprotein</keyword>
<proteinExistence type="inferred from homology"/>
<evidence type="ECO:0000256" key="8">
    <source>
        <dbReference type="HAMAP-Rule" id="MF_00736"/>
    </source>
</evidence>
<comment type="subunit">
    <text evidence="8">Part of the ribosomal stalk of the 50S ribosomal subunit. Interacts with L10 and the large rRNA to form the base of the stalk. L10 forms an elongated spine to which L12 dimers bind in a sequential fashion forming a multimeric L10(L12)X complex.</text>
</comment>
<evidence type="ECO:0000256" key="6">
    <source>
        <dbReference type="ARBA" id="ARBA00023274"/>
    </source>
</evidence>
<dbReference type="InterPro" id="IPR000911">
    <property type="entry name" value="Ribosomal_uL11"/>
</dbReference>
<feature type="domain" description="Large ribosomal subunit protein uL11 C-terminal" evidence="11">
    <location>
        <begin position="72"/>
        <end position="140"/>
    </location>
</feature>
<dbReference type="HAMAP" id="MF_00736">
    <property type="entry name" value="Ribosomal_uL11"/>
    <property type="match status" value="1"/>
</dbReference>
<dbReference type="Proteomes" id="UP000295793">
    <property type="component" value="Unassembled WGS sequence"/>
</dbReference>
<evidence type="ECO:0000313" key="14">
    <source>
        <dbReference type="Proteomes" id="UP000295793"/>
    </source>
</evidence>
<dbReference type="EMBL" id="SLZR01000018">
    <property type="protein sequence ID" value="TCS37653.1"/>
    <property type="molecule type" value="Genomic_DNA"/>
</dbReference>
<dbReference type="PROSITE" id="PS00359">
    <property type="entry name" value="RIBOSOMAL_L11"/>
    <property type="match status" value="1"/>
</dbReference>
<dbReference type="GO" id="GO:0070180">
    <property type="term" value="F:large ribosomal subunit rRNA binding"/>
    <property type="evidence" value="ECO:0007669"/>
    <property type="project" value="UniProtKB-UniRule"/>
</dbReference>
<accession>A0A4R3HYA1</accession>
<keyword evidence="2 8" id="KW-0488">Methylation</keyword>
<evidence type="ECO:0000259" key="11">
    <source>
        <dbReference type="Pfam" id="PF00298"/>
    </source>
</evidence>
<dbReference type="GO" id="GO:0022625">
    <property type="term" value="C:cytosolic large ribosomal subunit"/>
    <property type="evidence" value="ECO:0007669"/>
    <property type="project" value="TreeGrafter"/>
</dbReference>
<evidence type="ECO:0000259" key="12">
    <source>
        <dbReference type="Pfam" id="PF03946"/>
    </source>
</evidence>
<evidence type="ECO:0000256" key="4">
    <source>
        <dbReference type="ARBA" id="ARBA00022884"/>
    </source>
</evidence>
<dbReference type="NCBIfam" id="TIGR01632">
    <property type="entry name" value="L11_bact"/>
    <property type="match status" value="1"/>
</dbReference>
<dbReference type="Pfam" id="PF03946">
    <property type="entry name" value="Ribosomal_L11_N"/>
    <property type="match status" value="1"/>
</dbReference>
<sequence>MAKKVEAYIKLQVKAGQANPSPPVGPALGQHGVNIMEFCKAFNAETQKLEPGLPVPVVITVYADRSFTFVTKTPPAAILLKKAAGIQSGSGRPNTEKVGTVSRAQLEEIATAKDPDLTAADMDAAVRTIAGTARSMGLNVEGVE</sequence>
<dbReference type="AlphaFoldDB" id="A0A4R3HYA1"/>
<protein>
    <recommendedName>
        <fullName evidence="8">Large ribosomal subunit protein uL11</fullName>
    </recommendedName>
</protein>
<dbReference type="InterPro" id="IPR020785">
    <property type="entry name" value="Ribosomal_uL11_CS"/>
</dbReference>
<feature type="domain" description="Large ribosomal subunit protein uL11 N-terminal" evidence="12">
    <location>
        <begin position="9"/>
        <end position="67"/>
    </location>
</feature>
<dbReference type="OrthoDB" id="9802408at2"/>
<dbReference type="Gene3D" id="3.30.1550.10">
    <property type="entry name" value="Ribosomal protein L11/L12, N-terminal domain"/>
    <property type="match status" value="1"/>
</dbReference>
<dbReference type="FunFam" id="1.10.10.250:FF:000001">
    <property type="entry name" value="50S ribosomal protein L11"/>
    <property type="match status" value="1"/>
</dbReference>
<dbReference type="InterPro" id="IPR006519">
    <property type="entry name" value="Ribosomal_uL11_bac-typ"/>
</dbReference>
<comment type="caution">
    <text evidence="13">The sequence shown here is derived from an EMBL/GenBank/DDBJ whole genome shotgun (WGS) entry which is preliminary data.</text>
</comment>
<dbReference type="CDD" id="cd00349">
    <property type="entry name" value="Ribosomal_L11"/>
    <property type="match status" value="1"/>
</dbReference>
<dbReference type="InterPro" id="IPR036796">
    <property type="entry name" value="Ribosomal_uL11_N_sf"/>
</dbReference>
<dbReference type="Gene3D" id="1.10.10.250">
    <property type="entry name" value="Ribosomal protein L11, C-terminal domain"/>
    <property type="match status" value="1"/>
</dbReference>
<reference evidence="13 14" key="1">
    <citation type="submission" date="2019-03" db="EMBL/GenBank/DDBJ databases">
        <title>Genomic Encyclopedia of Archaeal and Bacterial Type Strains, Phase II (KMG-II): from individual species to whole genera.</title>
        <authorList>
            <person name="Goeker M."/>
        </authorList>
    </citation>
    <scope>NUCLEOTIDE SEQUENCE [LARGE SCALE GENOMIC DNA]</scope>
    <source>
        <strain evidence="13 14">DSM 15388</strain>
    </source>
</reference>
<dbReference type="GO" id="GO:0003735">
    <property type="term" value="F:structural constituent of ribosome"/>
    <property type="evidence" value="ECO:0007669"/>
    <property type="project" value="InterPro"/>
</dbReference>
<keyword evidence="4 8" id="KW-0694">RNA-binding</keyword>
<evidence type="ECO:0000256" key="7">
    <source>
        <dbReference type="ARBA" id="ARBA00062905"/>
    </source>
</evidence>
<evidence type="ECO:0000256" key="3">
    <source>
        <dbReference type="ARBA" id="ARBA00022730"/>
    </source>
</evidence>
<dbReference type="InterPro" id="IPR020784">
    <property type="entry name" value="Ribosomal_uL11_N"/>
</dbReference>
<dbReference type="PANTHER" id="PTHR11661:SF1">
    <property type="entry name" value="LARGE RIBOSOMAL SUBUNIT PROTEIN UL11M"/>
    <property type="match status" value="1"/>
</dbReference>
<keyword evidence="3 8" id="KW-0699">rRNA-binding</keyword>
<dbReference type="FunFam" id="3.30.1550.10:FF:000001">
    <property type="entry name" value="50S ribosomal protein L11"/>
    <property type="match status" value="1"/>
</dbReference>
<dbReference type="InterPro" id="IPR020783">
    <property type="entry name" value="Ribosomal_uL11_C"/>
</dbReference>
<name>A0A4R3HYA1_9GAMM</name>
<gene>
    <name evidence="8" type="primary">rplK</name>
    <name evidence="13" type="ORF">BCF53_11812</name>
</gene>
<evidence type="ECO:0000313" key="13">
    <source>
        <dbReference type="EMBL" id="TCS37653.1"/>
    </source>
</evidence>
<evidence type="ECO:0000256" key="2">
    <source>
        <dbReference type="ARBA" id="ARBA00022481"/>
    </source>
</evidence>
<comment type="PTM">
    <text evidence="8 10">One or more lysine residues are methylated.</text>
</comment>
<organism evidence="13 14">
    <name type="scientific">Reinekea marinisedimentorum</name>
    <dbReference type="NCBI Taxonomy" id="230495"/>
    <lineage>
        <taxon>Bacteria</taxon>
        <taxon>Pseudomonadati</taxon>
        <taxon>Pseudomonadota</taxon>
        <taxon>Gammaproteobacteria</taxon>
        <taxon>Oceanospirillales</taxon>
        <taxon>Saccharospirillaceae</taxon>
        <taxon>Reinekea</taxon>
    </lineage>
</organism>
<dbReference type="SUPFAM" id="SSF46906">
    <property type="entry name" value="Ribosomal protein L11, C-terminal domain"/>
    <property type="match status" value="1"/>
</dbReference>
<keyword evidence="5 8" id="KW-0689">Ribosomal protein</keyword>
<comment type="similarity">
    <text evidence="1 8 9">Belongs to the universal ribosomal protein uL11 family.</text>
</comment>
<dbReference type="SUPFAM" id="SSF54747">
    <property type="entry name" value="Ribosomal L11/L12e N-terminal domain"/>
    <property type="match status" value="1"/>
</dbReference>
<keyword evidence="14" id="KW-1185">Reference proteome</keyword>
<evidence type="ECO:0000256" key="9">
    <source>
        <dbReference type="RuleBase" id="RU003978"/>
    </source>
</evidence>
<dbReference type="SMART" id="SM00649">
    <property type="entry name" value="RL11"/>
    <property type="match status" value="1"/>
</dbReference>
<dbReference type="InterPro" id="IPR036769">
    <property type="entry name" value="Ribosomal_uL11_C_sf"/>
</dbReference>